<protein>
    <submittedName>
        <fullName evidence="3">Uncharacterized protein</fullName>
    </submittedName>
</protein>
<feature type="chain" id="PRO_5042924867" evidence="2">
    <location>
        <begin position="20"/>
        <end position="111"/>
    </location>
</feature>
<evidence type="ECO:0000256" key="2">
    <source>
        <dbReference type="SAM" id="SignalP"/>
    </source>
</evidence>
<feature type="signal peptide" evidence="2">
    <location>
        <begin position="1"/>
        <end position="19"/>
    </location>
</feature>
<name>A0AAQ2Y4U4_9VIBR</name>
<evidence type="ECO:0000313" key="3">
    <source>
        <dbReference type="EMBL" id="WDG12033.1"/>
    </source>
</evidence>
<evidence type="ECO:0000256" key="1">
    <source>
        <dbReference type="SAM" id="MobiDB-lite"/>
    </source>
</evidence>
<feature type="region of interest" description="Disordered" evidence="1">
    <location>
        <begin position="21"/>
        <end position="40"/>
    </location>
</feature>
<evidence type="ECO:0000313" key="4">
    <source>
        <dbReference type="Proteomes" id="UP001219537"/>
    </source>
</evidence>
<dbReference type="EMBL" id="CP117990">
    <property type="protein sequence ID" value="WDG12033.1"/>
    <property type="molecule type" value="Genomic_DNA"/>
</dbReference>
<reference evidence="3" key="1">
    <citation type="submission" date="2023-02" db="EMBL/GenBank/DDBJ databases">
        <title>Isolation, identification, and genome analysis of Vibrio campbellii in the Penaeus vannamei larvae stage.</title>
        <authorList>
            <person name="Huang T."/>
            <person name="Zhang B."/>
        </authorList>
    </citation>
    <scope>NUCLEOTIDE SEQUENCE</scope>
    <source>
        <strain evidence="3">20220413_1</strain>
        <plasmid evidence="3">p_1</plasmid>
    </source>
</reference>
<proteinExistence type="predicted"/>
<sequence>MKVFIAVAVVCLVMAGVVAHSGKTPESDAKTPASLTLSESPALPSPVIQLKQTLSAGRIETSKASLPLLRGDLAQFSDENLSPDQAPPSRLAELQTRLRRLETLQRHTQPE</sequence>
<keyword evidence="2" id="KW-0732">Signal</keyword>
<geneLocation type="plasmid" evidence="3 4">
    <name>p_1</name>
</geneLocation>
<dbReference type="AlphaFoldDB" id="A0AAQ2Y4U4"/>
<dbReference type="RefSeq" id="WP_274292245.1">
    <property type="nucleotide sequence ID" value="NZ_CP117990.1"/>
</dbReference>
<dbReference type="Proteomes" id="UP001219537">
    <property type="component" value="Plasmid p_1"/>
</dbReference>
<keyword evidence="3" id="KW-0614">Plasmid</keyword>
<gene>
    <name evidence="3" type="ORF">PUN50_26815</name>
</gene>
<organism evidence="3 4">
    <name type="scientific">Vibrio campbellii</name>
    <dbReference type="NCBI Taxonomy" id="680"/>
    <lineage>
        <taxon>Bacteria</taxon>
        <taxon>Pseudomonadati</taxon>
        <taxon>Pseudomonadota</taxon>
        <taxon>Gammaproteobacteria</taxon>
        <taxon>Vibrionales</taxon>
        <taxon>Vibrionaceae</taxon>
        <taxon>Vibrio</taxon>
    </lineage>
</organism>
<accession>A0AAQ2Y4U4</accession>